<organism evidence="1 2">
    <name type="scientific">Allohahella marinimesophila</name>
    <dbReference type="NCBI Taxonomy" id="1054972"/>
    <lineage>
        <taxon>Bacteria</taxon>
        <taxon>Pseudomonadati</taxon>
        <taxon>Pseudomonadota</taxon>
        <taxon>Gammaproteobacteria</taxon>
        <taxon>Oceanospirillales</taxon>
        <taxon>Hahellaceae</taxon>
        <taxon>Allohahella</taxon>
    </lineage>
</organism>
<dbReference type="EMBL" id="BAABBO010000006">
    <property type="protein sequence ID" value="GAA3954406.1"/>
    <property type="molecule type" value="Genomic_DNA"/>
</dbReference>
<reference evidence="2" key="1">
    <citation type="journal article" date="2019" name="Int. J. Syst. Evol. Microbiol.">
        <title>The Global Catalogue of Microorganisms (GCM) 10K type strain sequencing project: providing services to taxonomists for standard genome sequencing and annotation.</title>
        <authorList>
            <consortium name="The Broad Institute Genomics Platform"/>
            <consortium name="The Broad Institute Genome Sequencing Center for Infectious Disease"/>
            <person name="Wu L."/>
            <person name="Ma J."/>
        </authorList>
    </citation>
    <scope>NUCLEOTIDE SEQUENCE [LARGE SCALE GENOMIC DNA]</scope>
    <source>
        <strain evidence="2">JCM 17555</strain>
    </source>
</reference>
<accession>A0ABP7NX66</accession>
<gene>
    <name evidence="1" type="ORF">GCM10022278_11400</name>
</gene>
<sequence length="99" mass="11468">MKLSKKKFANLLNVAATEYLMLKSRRKHPEGTFDDARRFSLATRCECCLSIRTPSRRYPYSEMVHGRSLKHVAHEFGLEGHMLELKRLVRTMEKASEAA</sequence>
<evidence type="ECO:0000313" key="1">
    <source>
        <dbReference type="EMBL" id="GAA3954406.1"/>
    </source>
</evidence>
<name>A0ABP7NX66_9GAMM</name>
<dbReference type="Proteomes" id="UP001501337">
    <property type="component" value="Unassembled WGS sequence"/>
</dbReference>
<proteinExistence type="predicted"/>
<protein>
    <submittedName>
        <fullName evidence="1">Uncharacterized protein</fullName>
    </submittedName>
</protein>
<evidence type="ECO:0000313" key="2">
    <source>
        <dbReference type="Proteomes" id="UP001501337"/>
    </source>
</evidence>
<comment type="caution">
    <text evidence="1">The sequence shown here is derived from an EMBL/GenBank/DDBJ whole genome shotgun (WGS) entry which is preliminary data.</text>
</comment>
<keyword evidence="2" id="KW-1185">Reference proteome</keyword>
<dbReference type="RefSeq" id="WP_344804208.1">
    <property type="nucleotide sequence ID" value="NZ_BAABBO010000006.1"/>
</dbReference>